<evidence type="ECO:0000313" key="1">
    <source>
        <dbReference type="EMBL" id="RGD86982.1"/>
    </source>
</evidence>
<keyword evidence="1" id="KW-0378">Hydrolase</keyword>
<dbReference type="RefSeq" id="WP_008791430.1">
    <property type="nucleotide sequence ID" value="NZ_CP083622.1"/>
</dbReference>
<dbReference type="SUPFAM" id="SSF56281">
    <property type="entry name" value="Metallo-hydrolase/oxidoreductase"/>
    <property type="match status" value="1"/>
</dbReference>
<reference evidence="1 2" key="1">
    <citation type="submission" date="2018-08" db="EMBL/GenBank/DDBJ databases">
        <title>A genome reference for cultivated species of the human gut microbiota.</title>
        <authorList>
            <person name="Zou Y."/>
            <person name="Xue W."/>
            <person name="Luo G."/>
        </authorList>
    </citation>
    <scope>NUCLEOTIDE SEQUENCE [LARGE SCALE GENOMIC DNA]</scope>
    <source>
        <strain evidence="1 2">OM06-4</strain>
    </source>
</reference>
<dbReference type="EMBL" id="QUSL01000002">
    <property type="protein sequence ID" value="RGD86982.1"/>
    <property type="molecule type" value="Genomic_DNA"/>
</dbReference>
<dbReference type="PANTHER" id="PTHR42967">
    <property type="entry name" value="METAL DEPENDENT HYDROLASE"/>
    <property type="match status" value="1"/>
</dbReference>
<accession>A0A3E3EH85</accession>
<protein>
    <submittedName>
        <fullName evidence="1">MBL fold metallo-hydrolase</fullName>
    </submittedName>
</protein>
<dbReference type="Gene3D" id="3.60.15.10">
    <property type="entry name" value="Ribonuclease Z/Hydroxyacylglutathione hydrolase-like"/>
    <property type="match status" value="1"/>
</dbReference>
<dbReference type="Proteomes" id="UP000261032">
    <property type="component" value="Unassembled WGS sequence"/>
</dbReference>
<dbReference type="GO" id="GO:0016787">
    <property type="term" value="F:hydrolase activity"/>
    <property type="evidence" value="ECO:0007669"/>
    <property type="project" value="UniProtKB-KW"/>
</dbReference>
<dbReference type="PANTHER" id="PTHR42967:SF1">
    <property type="entry name" value="MBL FOLD METALLO-HYDROLASE"/>
    <property type="match status" value="1"/>
</dbReference>
<gene>
    <name evidence="1" type="ORF">DXB93_02105</name>
</gene>
<dbReference type="AlphaFoldDB" id="A0A3E3EH85"/>
<proteinExistence type="predicted"/>
<dbReference type="Pfam" id="PF13483">
    <property type="entry name" value="Lactamase_B_3"/>
    <property type="match status" value="1"/>
</dbReference>
<sequence>MQVTYIYNSGFLVELDKHILLFDYYQGTIPPLNQNKPLYVFVSHFHHDHYNPAVYQINHPKITYIIDRKINNTGIKVRPSEIYEIDDLYIQTLLSTDAGVAFVVKVENKQIYHAGDLHWWHWIGEPEADNKYQAGTFKKEISKIKDIHFDLMMIPLDPRLEESSWWGMEHILKNIKTKYVLPMHFTDNPKMMLKYLNHEPLKQYNNILKINNEGEIFIIGDNNDD</sequence>
<evidence type="ECO:0000313" key="2">
    <source>
        <dbReference type="Proteomes" id="UP000261032"/>
    </source>
</evidence>
<organism evidence="1 2">
    <name type="scientific">Thomasclavelia ramosa</name>
    <dbReference type="NCBI Taxonomy" id="1547"/>
    <lineage>
        <taxon>Bacteria</taxon>
        <taxon>Bacillati</taxon>
        <taxon>Bacillota</taxon>
        <taxon>Erysipelotrichia</taxon>
        <taxon>Erysipelotrichales</taxon>
        <taxon>Coprobacillaceae</taxon>
        <taxon>Thomasclavelia</taxon>
    </lineage>
</organism>
<comment type="caution">
    <text evidence="1">The sequence shown here is derived from an EMBL/GenBank/DDBJ whole genome shotgun (WGS) entry which is preliminary data.</text>
</comment>
<dbReference type="InterPro" id="IPR036866">
    <property type="entry name" value="RibonucZ/Hydroxyglut_hydro"/>
</dbReference>
<name>A0A3E3EH85_9FIRM</name>